<dbReference type="AlphaFoldDB" id="A0A951QE51"/>
<evidence type="ECO:0000313" key="3">
    <source>
        <dbReference type="Proteomes" id="UP000757435"/>
    </source>
</evidence>
<dbReference type="EMBL" id="JAHHHD010000032">
    <property type="protein sequence ID" value="MBW4661232.1"/>
    <property type="molecule type" value="Genomic_DNA"/>
</dbReference>
<reference evidence="2" key="2">
    <citation type="journal article" date="2022" name="Microbiol. Resour. Announc.">
        <title>Metagenome Sequencing to Explore Phylogenomics of Terrestrial Cyanobacteria.</title>
        <authorList>
            <person name="Ward R.D."/>
            <person name="Stajich J.E."/>
            <person name="Johansen J.R."/>
            <person name="Huntemann M."/>
            <person name="Clum A."/>
            <person name="Foster B."/>
            <person name="Foster B."/>
            <person name="Roux S."/>
            <person name="Palaniappan K."/>
            <person name="Varghese N."/>
            <person name="Mukherjee S."/>
            <person name="Reddy T.B.K."/>
            <person name="Daum C."/>
            <person name="Copeland A."/>
            <person name="Chen I.A."/>
            <person name="Ivanova N.N."/>
            <person name="Kyrpides N.C."/>
            <person name="Shapiro N."/>
            <person name="Eloe-Fadrosh E.A."/>
            <person name="Pietrasiak N."/>
        </authorList>
    </citation>
    <scope>NUCLEOTIDE SEQUENCE</scope>
    <source>
        <strain evidence="2">UHER 2000/2452</strain>
    </source>
</reference>
<accession>A0A951QE51</accession>
<proteinExistence type="predicted"/>
<evidence type="ECO:0000259" key="1">
    <source>
        <dbReference type="PROSITE" id="PS51498"/>
    </source>
</evidence>
<sequence length="208" mass="23130">MTSVIRSPFSHKRNRKKSVKKRQPLFRLIQNVPTGLVLLLLLGLGYRQLESFLHKPQAVLVLGGSPDREKYAATFAQNHPDLPIWISSGSPQEYAEWVFTEAGIPQDRLHLDYQAVDTVTNFTTLVEQFKAEGITSLYVITSDYHMARASVIGEIVLGSRGIDFQTVTVPSERAPEPLNKVLRDGARAALWVATGSTGANLARYMGQH</sequence>
<gene>
    <name evidence="2" type="ORF">KME15_21355</name>
</gene>
<dbReference type="Pfam" id="PF02698">
    <property type="entry name" value="DUF218"/>
    <property type="match status" value="1"/>
</dbReference>
<dbReference type="Proteomes" id="UP000757435">
    <property type="component" value="Unassembled WGS sequence"/>
</dbReference>
<dbReference type="PROSITE" id="PS51498">
    <property type="entry name" value="MABP"/>
    <property type="match status" value="1"/>
</dbReference>
<comment type="caution">
    <text evidence="2">The sequence shown here is derived from an EMBL/GenBank/DDBJ whole genome shotgun (WGS) entry which is preliminary data.</text>
</comment>
<organism evidence="2 3">
    <name type="scientific">Drouetiella hepatica Uher 2000/2452</name>
    <dbReference type="NCBI Taxonomy" id="904376"/>
    <lineage>
        <taxon>Bacteria</taxon>
        <taxon>Bacillati</taxon>
        <taxon>Cyanobacteriota</taxon>
        <taxon>Cyanophyceae</taxon>
        <taxon>Oculatellales</taxon>
        <taxon>Oculatellaceae</taxon>
        <taxon>Drouetiella</taxon>
    </lineage>
</organism>
<dbReference type="InterPro" id="IPR003848">
    <property type="entry name" value="DUF218"/>
</dbReference>
<feature type="domain" description="MABP" evidence="1">
    <location>
        <begin position="159"/>
        <end position="208"/>
    </location>
</feature>
<evidence type="ECO:0000313" key="2">
    <source>
        <dbReference type="EMBL" id="MBW4661232.1"/>
    </source>
</evidence>
<dbReference type="GO" id="GO:0005737">
    <property type="term" value="C:cytoplasm"/>
    <property type="evidence" value="ECO:0007669"/>
    <property type="project" value="UniProtKB-ARBA"/>
</dbReference>
<reference evidence="2" key="1">
    <citation type="submission" date="2021-05" db="EMBL/GenBank/DDBJ databases">
        <authorList>
            <person name="Pietrasiak N."/>
            <person name="Ward R."/>
            <person name="Stajich J.E."/>
            <person name="Kurbessoian T."/>
        </authorList>
    </citation>
    <scope>NUCLEOTIDE SEQUENCE</scope>
    <source>
        <strain evidence="2">UHER 2000/2452</strain>
    </source>
</reference>
<dbReference type="InterPro" id="IPR023341">
    <property type="entry name" value="MABP"/>
</dbReference>
<name>A0A951QE51_9CYAN</name>
<dbReference type="CDD" id="cd06259">
    <property type="entry name" value="YdcF-like"/>
    <property type="match status" value="1"/>
</dbReference>
<protein>
    <submittedName>
        <fullName evidence="2">YdcF family protein</fullName>
    </submittedName>
</protein>